<dbReference type="OrthoDB" id="9784166at2"/>
<dbReference type="InterPro" id="IPR000905">
    <property type="entry name" value="Gcp-like_dom"/>
</dbReference>
<sequence length="223" mass="25034">MAYILCIETSTTNCSVALAKNGQVVALAEDDQARYSHAEQLHLFIDRVVKVSGLKMADLDAIAVSKGPGSYTGLRIGVSTAKGICYALKIPLMSISTLKVLTRQVVQQSSEYPIIPMIDARRMEVYTCVFDAKYNEQTKVEAKILEPNSFQPFFDKNDKVYFIGNGVSKFKEICDNPKKGLFIENKNPSATHMCEFADELYQNRDFEDVAYFEPYYLKDFVGG</sequence>
<dbReference type="CDD" id="cd24032">
    <property type="entry name" value="ASKHA_NBD_TsaB"/>
    <property type="match status" value="1"/>
</dbReference>
<name>A0A4U5TSP2_9FLAO</name>
<proteinExistence type="predicted"/>
<accession>A0A4U5TSP2</accession>
<dbReference type="InterPro" id="IPR022496">
    <property type="entry name" value="T6A_TsaB"/>
</dbReference>
<dbReference type="RefSeq" id="WP_138931043.1">
    <property type="nucleotide sequence ID" value="NZ_SWMU01000001.1"/>
</dbReference>
<dbReference type="EMBL" id="SWMU01000001">
    <property type="protein sequence ID" value="TKS57340.1"/>
    <property type="molecule type" value="Genomic_DNA"/>
</dbReference>
<keyword evidence="2" id="KW-0808">Transferase</keyword>
<dbReference type="GO" id="GO:0016740">
    <property type="term" value="F:transferase activity"/>
    <property type="evidence" value="ECO:0007669"/>
    <property type="project" value="UniProtKB-KW"/>
</dbReference>
<gene>
    <name evidence="2" type="primary">tsaB</name>
    <name evidence="2" type="ORF">FCN74_02660</name>
</gene>
<dbReference type="Proteomes" id="UP000306552">
    <property type="component" value="Unassembled WGS sequence"/>
</dbReference>
<reference evidence="2 3" key="1">
    <citation type="submission" date="2019-04" db="EMBL/GenBank/DDBJ databases">
        <title>Psychroflexus halotolerans sp. nov., isolated from a marine solar saltern.</title>
        <authorList>
            <person name="Feng X."/>
        </authorList>
    </citation>
    <scope>NUCLEOTIDE SEQUENCE [LARGE SCALE GENOMIC DNA]</scope>
    <source>
        <strain evidence="2 3">WDS2C27</strain>
    </source>
</reference>
<protein>
    <submittedName>
        <fullName evidence="2">tRNA (Adenosine(37)-N6)-threonylcarbamoyltransferase complex dimerization subunit type 1 TsaB</fullName>
    </submittedName>
</protein>
<dbReference type="NCBIfam" id="TIGR03725">
    <property type="entry name" value="T6A_YeaZ"/>
    <property type="match status" value="1"/>
</dbReference>
<keyword evidence="3" id="KW-1185">Reference proteome</keyword>
<evidence type="ECO:0000313" key="2">
    <source>
        <dbReference type="EMBL" id="TKS57340.1"/>
    </source>
</evidence>
<dbReference type="PANTHER" id="PTHR11735">
    <property type="entry name" value="TRNA N6-ADENOSINE THREONYLCARBAMOYLTRANSFERASE"/>
    <property type="match status" value="1"/>
</dbReference>
<dbReference type="InterPro" id="IPR043129">
    <property type="entry name" value="ATPase_NBD"/>
</dbReference>
<organism evidence="2 3">
    <name type="scientific">Mesohalobacter halotolerans</name>
    <dbReference type="NCBI Taxonomy" id="1883405"/>
    <lineage>
        <taxon>Bacteria</taxon>
        <taxon>Pseudomonadati</taxon>
        <taxon>Bacteroidota</taxon>
        <taxon>Flavobacteriia</taxon>
        <taxon>Flavobacteriales</taxon>
        <taxon>Flavobacteriaceae</taxon>
        <taxon>Mesohalobacter</taxon>
    </lineage>
</organism>
<evidence type="ECO:0000313" key="3">
    <source>
        <dbReference type="Proteomes" id="UP000306552"/>
    </source>
</evidence>
<dbReference type="Gene3D" id="3.30.420.40">
    <property type="match status" value="2"/>
</dbReference>
<feature type="domain" description="Gcp-like" evidence="1">
    <location>
        <begin position="33"/>
        <end position="138"/>
    </location>
</feature>
<dbReference type="SUPFAM" id="SSF53067">
    <property type="entry name" value="Actin-like ATPase domain"/>
    <property type="match status" value="2"/>
</dbReference>
<dbReference type="Pfam" id="PF00814">
    <property type="entry name" value="TsaD"/>
    <property type="match status" value="1"/>
</dbReference>
<dbReference type="GO" id="GO:0005829">
    <property type="term" value="C:cytosol"/>
    <property type="evidence" value="ECO:0007669"/>
    <property type="project" value="TreeGrafter"/>
</dbReference>
<dbReference type="GO" id="GO:0002949">
    <property type="term" value="P:tRNA threonylcarbamoyladenosine modification"/>
    <property type="evidence" value="ECO:0007669"/>
    <property type="project" value="InterPro"/>
</dbReference>
<evidence type="ECO:0000259" key="1">
    <source>
        <dbReference type="Pfam" id="PF00814"/>
    </source>
</evidence>
<dbReference type="AlphaFoldDB" id="A0A4U5TSP2"/>
<comment type="caution">
    <text evidence="2">The sequence shown here is derived from an EMBL/GenBank/DDBJ whole genome shotgun (WGS) entry which is preliminary data.</text>
</comment>
<dbReference type="PANTHER" id="PTHR11735:SF11">
    <property type="entry name" value="TRNA THREONYLCARBAMOYLADENOSINE BIOSYNTHESIS PROTEIN TSAB"/>
    <property type="match status" value="1"/>
</dbReference>